<dbReference type="SUPFAM" id="SSF56235">
    <property type="entry name" value="N-terminal nucleophile aminohydrolases (Ntn hydrolases)"/>
    <property type="match status" value="1"/>
</dbReference>
<dbReference type="Pfam" id="PF08823">
    <property type="entry name" value="PG_binding_2"/>
    <property type="match status" value="1"/>
</dbReference>
<reference evidence="1 2" key="1">
    <citation type="journal article" date="2020" name="Nature">
        <title>Isolation of an archaeon at the prokaryote-eukaryote interface.</title>
        <authorList>
            <person name="Imachi H."/>
            <person name="Nobu M.K."/>
            <person name="Nakahara N."/>
            <person name="Morono Y."/>
            <person name="Ogawara M."/>
            <person name="Takaki Y."/>
            <person name="Takano Y."/>
            <person name="Uematsu K."/>
            <person name="Ikuta T."/>
            <person name="Ito M."/>
            <person name="Matsui Y."/>
            <person name="Miyazaki M."/>
            <person name="Murata K."/>
            <person name="Saito Y."/>
            <person name="Sakai S."/>
            <person name="Song C."/>
            <person name="Tasumi E."/>
            <person name="Yamanaka Y."/>
            <person name="Yamaguchi T."/>
            <person name="Kamagata Y."/>
            <person name="Tamaki H."/>
            <person name="Takai K."/>
        </authorList>
    </citation>
    <scope>NUCLEOTIDE SEQUENCE [LARGE SCALE GENOMIC DNA]</scope>
    <source>
        <strain evidence="1 2">MK-D1</strain>
    </source>
</reference>
<accession>A0A5B9DAP3</accession>
<proteinExistence type="predicted"/>
<protein>
    <submittedName>
        <fullName evidence="1">DUF1028 domain-containing protein</fullName>
    </submittedName>
</protein>
<dbReference type="PANTHER" id="PTHR39328:SF1">
    <property type="entry name" value="BLL2871 PROTEIN"/>
    <property type="match status" value="1"/>
</dbReference>
<dbReference type="InterPro" id="IPR029055">
    <property type="entry name" value="Ntn_hydrolases_N"/>
</dbReference>
<dbReference type="OrthoDB" id="311454at2157"/>
<organism evidence="1 2">
    <name type="scientific">Promethearchaeum syntrophicum</name>
    <dbReference type="NCBI Taxonomy" id="2594042"/>
    <lineage>
        <taxon>Archaea</taxon>
        <taxon>Promethearchaeati</taxon>
        <taxon>Promethearchaeota</taxon>
        <taxon>Promethearchaeia</taxon>
        <taxon>Promethearchaeales</taxon>
        <taxon>Promethearchaeaceae</taxon>
        <taxon>Promethearchaeum</taxon>
    </lineage>
</organism>
<reference evidence="1 2" key="2">
    <citation type="journal article" date="2024" name="Int. J. Syst. Evol. Microbiol.">
        <title>Promethearchaeum syntrophicum gen. nov., sp. nov., an anaerobic, obligately syntrophic archaeon, the first isolate of the lineage 'Asgard' archaea, and proposal of the new archaeal phylum Promethearchaeota phyl. nov. and kingdom Promethearchaeati regn. nov.</title>
        <authorList>
            <person name="Imachi H."/>
            <person name="Nobu M.K."/>
            <person name="Kato S."/>
            <person name="Takaki Y."/>
            <person name="Miyazaki M."/>
            <person name="Miyata M."/>
            <person name="Ogawara M."/>
            <person name="Saito Y."/>
            <person name="Sakai S."/>
            <person name="Tahara Y.O."/>
            <person name="Takano Y."/>
            <person name="Tasumi E."/>
            <person name="Uematsu K."/>
            <person name="Yoshimura T."/>
            <person name="Itoh T."/>
            <person name="Ohkuma M."/>
            <person name="Takai K."/>
        </authorList>
    </citation>
    <scope>NUCLEOTIDE SEQUENCE [LARGE SCALE GENOMIC DNA]</scope>
    <source>
        <strain evidence="1 2">MK-D1</strain>
    </source>
</reference>
<gene>
    <name evidence="1" type="ORF">DSAG12_01667</name>
</gene>
<dbReference type="KEGG" id="psyt:DSAG12_01667"/>
<dbReference type="InterPro" id="IPR010430">
    <property type="entry name" value="DUF1028"/>
</dbReference>
<dbReference type="Gene3D" id="3.60.20.10">
    <property type="entry name" value="Glutamine Phosphoribosylpyrophosphate, subunit 1, domain 1"/>
    <property type="match status" value="1"/>
</dbReference>
<name>A0A5B9DAP3_9ARCH</name>
<dbReference type="EMBL" id="CP042905">
    <property type="protein sequence ID" value="QEE15840.2"/>
    <property type="molecule type" value="Genomic_DNA"/>
</dbReference>
<dbReference type="PANTHER" id="PTHR39328">
    <property type="entry name" value="BLL2871 PROTEIN"/>
    <property type="match status" value="1"/>
</dbReference>
<evidence type="ECO:0000313" key="2">
    <source>
        <dbReference type="Proteomes" id="UP000321408"/>
    </source>
</evidence>
<dbReference type="Proteomes" id="UP000321408">
    <property type="component" value="Chromosome"/>
</dbReference>
<sequence length="301" mass="33622">MTFSIVAFDPKTGDLGVAVQSKFPCVGSVVPWAKANVGAIATQAFVNTTYGPMGLKLLEEGYSASEVLSKLLKDDDLREQRQVGIIDAKGNAVAFTGKECFYWAGQVVGENFSCQGNILVSDETVRSMAEAFKETEGDLADKLLAVLSAADEEGRGDVRGKQSANLLIVREKGGYGGYTDIMVDIRVDDHKEPIKELKRIFHIYDMIMLEREDPMNLIKIEGDVSLNIKRVLIELGYLKKDPNKISDLWEEIDSKAFENWIGINNYENKWKTDGTVWKSVYNYLIKEKGTPMVQLKKMSEI</sequence>
<dbReference type="AlphaFoldDB" id="A0A5B9DAP3"/>
<dbReference type="Pfam" id="PF06267">
    <property type="entry name" value="DUF1028"/>
    <property type="match status" value="1"/>
</dbReference>
<dbReference type="InterPro" id="IPR014927">
    <property type="entry name" value="PG-bd_2"/>
</dbReference>
<evidence type="ECO:0000313" key="1">
    <source>
        <dbReference type="EMBL" id="QEE15840.2"/>
    </source>
</evidence>
<keyword evidence="2" id="KW-1185">Reference proteome</keyword>